<keyword evidence="1" id="KW-0732">Signal</keyword>
<feature type="signal peptide" evidence="1">
    <location>
        <begin position="1"/>
        <end position="22"/>
    </location>
</feature>
<dbReference type="InterPro" id="IPR009078">
    <property type="entry name" value="Ferritin-like_SF"/>
</dbReference>
<proteinExistence type="predicted"/>
<dbReference type="Proteomes" id="UP000657385">
    <property type="component" value="Unassembled WGS sequence"/>
</dbReference>
<keyword evidence="4" id="KW-1185">Reference proteome</keyword>
<dbReference type="Gene3D" id="1.20.1260.10">
    <property type="match status" value="1"/>
</dbReference>
<protein>
    <submittedName>
        <fullName evidence="3">Ferritin-like domain-containing protein</fullName>
    </submittedName>
</protein>
<reference evidence="3" key="1">
    <citation type="submission" date="2020-11" db="EMBL/GenBank/DDBJ databases">
        <title>Isolation and identification of active actinomycetes.</title>
        <authorList>
            <person name="Yu B."/>
        </authorList>
    </citation>
    <scope>NUCLEOTIDE SEQUENCE</scope>
    <source>
        <strain evidence="3">NEAU-YB345</strain>
    </source>
</reference>
<sequence>MATASAAASAQATIGASPSARASASATSASAAPVGNAVLAARESALATLCATELLAVSPALARLLASVSAGAAQRAVVLGAQAPAASDPTSASAPTRPSAAELSSLQAALGAEDAAVYGYGVIGAQLSGSDRGLASTDFDLHRAHRDALSARITAAGARPQAAAAAYLLPFDVTDAGSARRLATLLETRLAAVYANGVQAATGAPRSEAATELRAAALRSLSWGGTPTAFPGLPDPASSA</sequence>
<dbReference type="InterPro" id="IPR012347">
    <property type="entry name" value="Ferritin-like"/>
</dbReference>
<dbReference type="AlphaFoldDB" id="A0A931FIX5"/>
<accession>A0A931FIX5</accession>
<dbReference type="InterPro" id="IPR029447">
    <property type="entry name" value="DUF4439"/>
</dbReference>
<evidence type="ECO:0000256" key="1">
    <source>
        <dbReference type="SAM" id="SignalP"/>
    </source>
</evidence>
<name>A0A931FIX5_9ACTN</name>
<feature type="chain" id="PRO_5039587319" evidence="1">
    <location>
        <begin position="23"/>
        <end position="240"/>
    </location>
</feature>
<organism evidence="3 4">
    <name type="scientific">Streptacidiphilus fuscans</name>
    <dbReference type="NCBI Taxonomy" id="2789292"/>
    <lineage>
        <taxon>Bacteria</taxon>
        <taxon>Bacillati</taxon>
        <taxon>Actinomycetota</taxon>
        <taxon>Actinomycetes</taxon>
        <taxon>Kitasatosporales</taxon>
        <taxon>Streptomycetaceae</taxon>
        <taxon>Streptacidiphilus</taxon>
    </lineage>
</organism>
<feature type="domain" description="DUF4439" evidence="2">
    <location>
        <begin position="106"/>
        <end position="234"/>
    </location>
</feature>
<evidence type="ECO:0000313" key="3">
    <source>
        <dbReference type="EMBL" id="MBF9073835.1"/>
    </source>
</evidence>
<dbReference type="EMBL" id="JADPRT010000027">
    <property type="protein sequence ID" value="MBF9073835.1"/>
    <property type="molecule type" value="Genomic_DNA"/>
</dbReference>
<evidence type="ECO:0000259" key="2">
    <source>
        <dbReference type="Pfam" id="PF14530"/>
    </source>
</evidence>
<gene>
    <name evidence="3" type="ORF">I2501_38065</name>
</gene>
<evidence type="ECO:0000313" key="4">
    <source>
        <dbReference type="Proteomes" id="UP000657385"/>
    </source>
</evidence>
<comment type="caution">
    <text evidence="3">The sequence shown here is derived from an EMBL/GenBank/DDBJ whole genome shotgun (WGS) entry which is preliminary data.</text>
</comment>
<dbReference type="Pfam" id="PF14530">
    <property type="entry name" value="DUF4439"/>
    <property type="match status" value="1"/>
</dbReference>
<dbReference type="SUPFAM" id="SSF47240">
    <property type="entry name" value="Ferritin-like"/>
    <property type="match status" value="1"/>
</dbReference>